<reference evidence="2 3" key="2">
    <citation type="submission" date="2018-11" db="EMBL/GenBank/DDBJ databases">
        <authorList>
            <consortium name="Pathogen Informatics"/>
        </authorList>
    </citation>
    <scope>NUCLEOTIDE SEQUENCE [LARGE SCALE GENOMIC DNA]</scope>
    <source>
        <strain evidence="2 3">NST_G2</strain>
    </source>
</reference>
<name>A0A183T0G3_SCHSO</name>
<protein>
    <submittedName>
        <fullName evidence="4">Reverse transcriptase domain-containing protein</fullName>
    </submittedName>
</protein>
<feature type="domain" description="Reverse transcriptase" evidence="1">
    <location>
        <begin position="28"/>
        <end position="161"/>
    </location>
</feature>
<dbReference type="PANTHER" id="PTHR47027:SF26">
    <property type="entry name" value="REVERSE TRANSCRIPTASE DOMAIN-CONTAINING PROTEIN"/>
    <property type="match status" value="1"/>
</dbReference>
<dbReference type="PANTHER" id="PTHR47027">
    <property type="entry name" value="REVERSE TRANSCRIPTASE DOMAIN-CONTAINING PROTEIN"/>
    <property type="match status" value="1"/>
</dbReference>
<dbReference type="AlphaFoldDB" id="A0A183T0G3"/>
<evidence type="ECO:0000313" key="4">
    <source>
        <dbReference type="WBParaSite" id="SSLN_0001033001-mRNA-1"/>
    </source>
</evidence>
<dbReference type="Pfam" id="PF00078">
    <property type="entry name" value="RVT_1"/>
    <property type="match status" value="1"/>
</dbReference>
<gene>
    <name evidence="2" type="ORF">SSLN_LOCUS9961</name>
</gene>
<dbReference type="WBParaSite" id="SSLN_0001033001-mRNA-1">
    <property type="protein sequence ID" value="SSLN_0001033001-mRNA-1"/>
    <property type="gene ID" value="SSLN_0001033001"/>
</dbReference>
<dbReference type="Proteomes" id="UP000275846">
    <property type="component" value="Unassembled WGS sequence"/>
</dbReference>
<organism evidence="4">
    <name type="scientific">Schistocephalus solidus</name>
    <name type="common">Tapeworm</name>
    <dbReference type="NCBI Taxonomy" id="70667"/>
    <lineage>
        <taxon>Eukaryota</taxon>
        <taxon>Metazoa</taxon>
        <taxon>Spiralia</taxon>
        <taxon>Lophotrochozoa</taxon>
        <taxon>Platyhelminthes</taxon>
        <taxon>Cestoda</taxon>
        <taxon>Eucestoda</taxon>
        <taxon>Diphyllobothriidea</taxon>
        <taxon>Diphyllobothriidae</taxon>
        <taxon>Schistocephalus</taxon>
    </lineage>
</organism>
<sequence length="204" mass="23208">MLQIITPPWRHDGVKCEMSSSPPIFALILLNRLNGHLEQVLFPESPCGFRRHRGTTNMIFAARQLQEKCQPHREVRTHIYTTFVDLTKAFDIVNRDGMWKVMQKFGCRERFKHVVHQLHDGMMARGTDNGTVSEAFPVTNGVNKGCVLAPTLFSLIFSATLMDAYRDEQPGLCIAYRIDGHLLNSWRMQAPTRGSTTTVHDLTP</sequence>
<accession>A0A183T0G3</accession>
<evidence type="ECO:0000313" key="3">
    <source>
        <dbReference type="Proteomes" id="UP000275846"/>
    </source>
</evidence>
<dbReference type="OrthoDB" id="6749693at2759"/>
<keyword evidence="3" id="KW-1185">Reference proteome</keyword>
<evidence type="ECO:0000313" key="2">
    <source>
        <dbReference type="EMBL" id="VDL96346.1"/>
    </source>
</evidence>
<reference evidence="4" key="1">
    <citation type="submission" date="2016-06" db="UniProtKB">
        <authorList>
            <consortium name="WormBaseParasite"/>
        </authorList>
    </citation>
    <scope>IDENTIFICATION</scope>
</reference>
<dbReference type="EMBL" id="UYSU01035568">
    <property type="protein sequence ID" value="VDL96346.1"/>
    <property type="molecule type" value="Genomic_DNA"/>
</dbReference>
<evidence type="ECO:0000259" key="1">
    <source>
        <dbReference type="Pfam" id="PF00078"/>
    </source>
</evidence>
<proteinExistence type="predicted"/>
<dbReference type="InterPro" id="IPR000477">
    <property type="entry name" value="RT_dom"/>
</dbReference>